<accession>A0AAN6U5Y7</accession>
<dbReference type="Proteomes" id="UP001302602">
    <property type="component" value="Unassembled WGS sequence"/>
</dbReference>
<evidence type="ECO:0000256" key="1">
    <source>
        <dbReference type="SAM" id="SignalP"/>
    </source>
</evidence>
<feature type="signal peptide" evidence="1">
    <location>
        <begin position="1"/>
        <end position="21"/>
    </location>
</feature>
<dbReference type="InterPro" id="IPR005197">
    <property type="entry name" value="Glyco_hydro_71"/>
</dbReference>
<dbReference type="GeneID" id="87827128"/>
<dbReference type="CDD" id="cd11577">
    <property type="entry name" value="GH71"/>
    <property type="match status" value="1"/>
</dbReference>
<dbReference type="AlphaFoldDB" id="A0AAN6U5Y7"/>
<sequence>MRYVLAAALTVAFFALLPAQAAKAVFSHMIVGNLPDFTLSDWESDIRLAQSSRIDAFALNVAAQDSSTTRSLDLAFQAADALNFSLFFSFDYLAQGPWPADRVISLIQKYSVHKSYFRHDDDTRPLVSTFEGPGNAGDWHAIKVATNAFFVPNWSSVSAAEALNLAGGVADGLFSWDAWPEGNTNMTTGPDKVFLEALRPRGKVYMMAVSPWFFTNLPGFGKNWLWRGDELWDIRWQQVLDIQADFVQILTWNDYGESHYIGPVREKELGLFTTANAPVNYVRSMTHDGWRKFLPFYIEAYKTGRIPNAVEESVVATYRTSPALACPGGGTKGNNGDFGQNEVAPEELMDDNVYYSALLNSDRGVTVTVSIGGKEQTGILSKVSAAGPGSRGVYMGAVPFGGNTGDVVVAVLRDGKRVATAEGGKGISAKCENNVQNWNAVVV</sequence>
<keyword evidence="1" id="KW-0732">Signal</keyword>
<dbReference type="Pfam" id="PF03659">
    <property type="entry name" value="Glyco_hydro_71"/>
    <property type="match status" value="1"/>
</dbReference>
<name>A0AAN6U5Y7_9PEZI</name>
<keyword evidence="2" id="KW-0378">Hydrolase</keyword>
<dbReference type="EMBL" id="MU853224">
    <property type="protein sequence ID" value="KAK4127002.1"/>
    <property type="molecule type" value="Genomic_DNA"/>
</dbReference>
<dbReference type="Gene3D" id="3.20.20.80">
    <property type="entry name" value="Glycosidases"/>
    <property type="match status" value="1"/>
</dbReference>
<dbReference type="GO" id="GO:0051118">
    <property type="term" value="F:glucan endo-1,3-alpha-glucosidase activity"/>
    <property type="evidence" value="ECO:0007669"/>
    <property type="project" value="InterPro"/>
</dbReference>
<protein>
    <submittedName>
        <fullName evidence="2">Glycoside hydrolase family 71 protein</fullName>
    </submittedName>
</protein>
<proteinExistence type="predicted"/>
<reference evidence="2" key="1">
    <citation type="journal article" date="2023" name="Mol. Phylogenet. Evol.">
        <title>Genome-scale phylogeny and comparative genomics of the fungal order Sordariales.</title>
        <authorList>
            <person name="Hensen N."/>
            <person name="Bonometti L."/>
            <person name="Westerberg I."/>
            <person name="Brannstrom I.O."/>
            <person name="Guillou S."/>
            <person name="Cros-Aarteil S."/>
            <person name="Calhoun S."/>
            <person name="Haridas S."/>
            <person name="Kuo A."/>
            <person name="Mondo S."/>
            <person name="Pangilinan J."/>
            <person name="Riley R."/>
            <person name="LaButti K."/>
            <person name="Andreopoulos B."/>
            <person name="Lipzen A."/>
            <person name="Chen C."/>
            <person name="Yan M."/>
            <person name="Daum C."/>
            <person name="Ng V."/>
            <person name="Clum A."/>
            <person name="Steindorff A."/>
            <person name="Ohm R.A."/>
            <person name="Martin F."/>
            <person name="Silar P."/>
            <person name="Natvig D.O."/>
            <person name="Lalanne C."/>
            <person name="Gautier V."/>
            <person name="Ament-Velasquez S.L."/>
            <person name="Kruys A."/>
            <person name="Hutchinson M.I."/>
            <person name="Powell A.J."/>
            <person name="Barry K."/>
            <person name="Miller A.N."/>
            <person name="Grigoriev I.V."/>
            <person name="Debuchy R."/>
            <person name="Gladieux P."/>
            <person name="Hiltunen Thoren M."/>
            <person name="Johannesson H."/>
        </authorList>
    </citation>
    <scope>NUCLEOTIDE SEQUENCE</scope>
    <source>
        <strain evidence="2">CBS 731.68</strain>
    </source>
</reference>
<evidence type="ECO:0000313" key="3">
    <source>
        <dbReference type="Proteomes" id="UP001302602"/>
    </source>
</evidence>
<dbReference type="RefSeq" id="XP_062650773.1">
    <property type="nucleotide sequence ID" value="XM_062790358.1"/>
</dbReference>
<gene>
    <name evidence="2" type="ORF">N657DRAFT_611241</name>
</gene>
<reference evidence="2" key="2">
    <citation type="submission" date="2023-05" db="EMBL/GenBank/DDBJ databases">
        <authorList>
            <consortium name="Lawrence Berkeley National Laboratory"/>
            <person name="Steindorff A."/>
            <person name="Hensen N."/>
            <person name="Bonometti L."/>
            <person name="Westerberg I."/>
            <person name="Brannstrom I.O."/>
            <person name="Guillou S."/>
            <person name="Cros-Aarteil S."/>
            <person name="Calhoun S."/>
            <person name="Haridas S."/>
            <person name="Kuo A."/>
            <person name="Mondo S."/>
            <person name="Pangilinan J."/>
            <person name="Riley R."/>
            <person name="Labutti K."/>
            <person name="Andreopoulos B."/>
            <person name="Lipzen A."/>
            <person name="Chen C."/>
            <person name="Yanf M."/>
            <person name="Daum C."/>
            <person name="Ng V."/>
            <person name="Clum A."/>
            <person name="Ohm R."/>
            <person name="Martin F."/>
            <person name="Silar P."/>
            <person name="Natvig D."/>
            <person name="Lalanne C."/>
            <person name="Gautier V."/>
            <person name="Ament-Velasquez S.L."/>
            <person name="Kruys A."/>
            <person name="Hutchinson M.I."/>
            <person name="Powell A.J."/>
            <person name="Barry K."/>
            <person name="Miller A.N."/>
            <person name="Grigoriev I.V."/>
            <person name="Debuchy R."/>
            <person name="Gladieux P."/>
            <person name="Thoren M.H."/>
            <person name="Johannesson H."/>
        </authorList>
    </citation>
    <scope>NUCLEOTIDE SEQUENCE</scope>
    <source>
        <strain evidence="2">CBS 731.68</strain>
    </source>
</reference>
<evidence type="ECO:0000313" key="2">
    <source>
        <dbReference type="EMBL" id="KAK4127002.1"/>
    </source>
</evidence>
<comment type="caution">
    <text evidence="2">The sequence shown here is derived from an EMBL/GenBank/DDBJ whole genome shotgun (WGS) entry which is preliminary data.</text>
</comment>
<keyword evidence="3" id="KW-1185">Reference proteome</keyword>
<organism evidence="2 3">
    <name type="scientific">Parathielavia appendiculata</name>
    <dbReference type="NCBI Taxonomy" id="2587402"/>
    <lineage>
        <taxon>Eukaryota</taxon>
        <taxon>Fungi</taxon>
        <taxon>Dikarya</taxon>
        <taxon>Ascomycota</taxon>
        <taxon>Pezizomycotina</taxon>
        <taxon>Sordariomycetes</taxon>
        <taxon>Sordariomycetidae</taxon>
        <taxon>Sordariales</taxon>
        <taxon>Chaetomiaceae</taxon>
        <taxon>Parathielavia</taxon>
    </lineage>
</organism>
<feature type="chain" id="PRO_5042911332" evidence="1">
    <location>
        <begin position="22"/>
        <end position="443"/>
    </location>
</feature>